<proteinExistence type="inferred from homology"/>
<dbReference type="CDD" id="cd02440">
    <property type="entry name" value="AdoMet_MTases"/>
    <property type="match status" value="1"/>
</dbReference>
<evidence type="ECO:0000256" key="3">
    <source>
        <dbReference type="ARBA" id="ARBA00022603"/>
    </source>
</evidence>
<comment type="similarity">
    <text evidence="1">Belongs to the methyltransferase superfamily. PrmA family.</text>
</comment>
<evidence type="ECO:0000256" key="4">
    <source>
        <dbReference type="ARBA" id="ARBA00022679"/>
    </source>
</evidence>
<dbReference type="InterPro" id="IPR004498">
    <property type="entry name" value="Ribosomal_PrmA_MeTrfase"/>
</dbReference>
<protein>
    <recommendedName>
        <fullName evidence="7">Ribosomal protein L11 methyltransferase</fullName>
    </recommendedName>
</protein>
<dbReference type="HAMAP" id="MF_00735">
    <property type="entry name" value="Methyltr_PrmA"/>
    <property type="match status" value="1"/>
</dbReference>
<evidence type="ECO:0008006" key="7">
    <source>
        <dbReference type="Google" id="ProtNLM"/>
    </source>
</evidence>
<dbReference type="PANTHER" id="PTHR43648">
    <property type="entry name" value="ELECTRON TRANSFER FLAVOPROTEIN BETA SUBUNIT LYSINE METHYLTRANSFERASE"/>
    <property type="match status" value="1"/>
</dbReference>
<dbReference type="InterPro" id="IPR029063">
    <property type="entry name" value="SAM-dependent_MTases_sf"/>
</dbReference>
<dbReference type="EMBL" id="UINC01128206">
    <property type="protein sequence ID" value="SVD07800.1"/>
    <property type="molecule type" value="Genomic_DNA"/>
</dbReference>
<dbReference type="PIRSF" id="PIRSF000401">
    <property type="entry name" value="RPL11_MTase"/>
    <property type="match status" value="1"/>
</dbReference>
<dbReference type="GO" id="GO:0005829">
    <property type="term" value="C:cytosol"/>
    <property type="evidence" value="ECO:0007669"/>
    <property type="project" value="TreeGrafter"/>
</dbReference>
<sequence length="291" mass="32443">MNWIQLSLQIERNQADLVSEVLMGLGSISITYSDTFDNAIYEPPVGQTPLWKNVTINALFHSDVNQKYIKSSVIELCGVELLTFNVLKDRVWEEEFKKDFHAMQFGKNLWICPSWEEQTQLPTDAIVINMNPGLAFGTGNHQTTDLCLQYLDANPPKNLNVIDFGCGAGVLAIAAAKLGAKSVLAIDNDLQAVHATRENVTHNQCENIITTMHSEEESDFGKCDLLVANILTNPLIELVSLFAKLIRPNGSLVLSGILKEQSDMIVSCYAQYFSNLEITNKDEWCRVCGTR</sequence>
<feature type="non-terminal residue" evidence="6">
    <location>
        <position position="291"/>
    </location>
</feature>
<gene>
    <name evidence="6" type="ORF">METZ01_LOCUS360654</name>
</gene>
<keyword evidence="2" id="KW-0963">Cytoplasm</keyword>
<dbReference type="GO" id="GO:0032259">
    <property type="term" value="P:methylation"/>
    <property type="evidence" value="ECO:0007669"/>
    <property type="project" value="UniProtKB-KW"/>
</dbReference>
<dbReference type="GO" id="GO:0016279">
    <property type="term" value="F:protein-lysine N-methyltransferase activity"/>
    <property type="evidence" value="ECO:0007669"/>
    <property type="project" value="TreeGrafter"/>
</dbReference>
<evidence type="ECO:0000256" key="2">
    <source>
        <dbReference type="ARBA" id="ARBA00022490"/>
    </source>
</evidence>
<keyword evidence="5" id="KW-0949">S-adenosyl-L-methionine</keyword>
<evidence type="ECO:0000313" key="6">
    <source>
        <dbReference type="EMBL" id="SVD07800.1"/>
    </source>
</evidence>
<keyword evidence="3" id="KW-0489">Methyltransferase</keyword>
<dbReference type="AlphaFoldDB" id="A0A382SCW7"/>
<dbReference type="Gene3D" id="3.40.50.150">
    <property type="entry name" value="Vaccinia Virus protein VP39"/>
    <property type="match status" value="1"/>
</dbReference>
<keyword evidence="4" id="KW-0808">Transferase</keyword>
<organism evidence="6">
    <name type="scientific">marine metagenome</name>
    <dbReference type="NCBI Taxonomy" id="408172"/>
    <lineage>
        <taxon>unclassified sequences</taxon>
        <taxon>metagenomes</taxon>
        <taxon>ecological metagenomes</taxon>
    </lineage>
</organism>
<dbReference type="InterPro" id="IPR050078">
    <property type="entry name" value="Ribosomal_L11_MeTrfase_PrmA"/>
</dbReference>
<accession>A0A382SCW7</accession>
<evidence type="ECO:0000256" key="5">
    <source>
        <dbReference type="ARBA" id="ARBA00022691"/>
    </source>
</evidence>
<dbReference type="SUPFAM" id="SSF53335">
    <property type="entry name" value="S-adenosyl-L-methionine-dependent methyltransferases"/>
    <property type="match status" value="1"/>
</dbReference>
<evidence type="ECO:0000256" key="1">
    <source>
        <dbReference type="ARBA" id="ARBA00009741"/>
    </source>
</evidence>
<name>A0A382SCW7_9ZZZZ</name>
<dbReference type="PANTHER" id="PTHR43648:SF1">
    <property type="entry name" value="ELECTRON TRANSFER FLAVOPROTEIN BETA SUBUNIT LYSINE METHYLTRANSFERASE"/>
    <property type="match status" value="1"/>
</dbReference>
<reference evidence="6" key="1">
    <citation type="submission" date="2018-05" db="EMBL/GenBank/DDBJ databases">
        <authorList>
            <person name="Lanie J.A."/>
            <person name="Ng W.-L."/>
            <person name="Kazmierczak K.M."/>
            <person name="Andrzejewski T.M."/>
            <person name="Davidsen T.M."/>
            <person name="Wayne K.J."/>
            <person name="Tettelin H."/>
            <person name="Glass J.I."/>
            <person name="Rusch D."/>
            <person name="Podicherti R."/>
            <person name="Tsui H.-C.T."/>
            <person name="Winkler M.E."/>
        </authorList>
    </citation>
    <scope>NUCLEOTIDE SEQUENCE</scope>
</reference>
<dbReference type="NCBIfam" id="TIGR00406">
    <property type="entry name" value="prmA"/>
    <property type="match status" value="1"/>
</dbReference>
<dbReference type="Pfam" id="PF06325">
    <property type="entry name" value="PrmA"/>
    <property type="match status" value="1"/>
</dbReference>